<dbReference type="Gene3D" id="3.40.50.1820">
    <property type="entry name" value="alpha/beta hydrolase"/>
    <property type="match status" value="1"/>
</dbReference>
<keyword evidence="3" id="KW-1185">Reference proteome</keyword>
<organism evidence="2 3">
    <name type="scientific">Emticicia agri</name>
    <dbReference type="NCBI Taxonomy" id="2492393"/>
    <lineage>
        <taxon>Bacteria</taxon>
        <taxon>Pseudomonadati</taxon>
        <taxon>Bacteroidota</taxon>
        <taxon>Cytophagia</taxon>
        <taxon>Cytophagales</taxon>
        <taxon>Leadbetterellaceae</taxon>
        <taxon>Emticicia</taxon>
    </lineage>
</organism>
<dbReference type="Proteomes" id="UP000293162">
    <property type="component" value="Unassembled WGS sequence"/>
</dbReference>
<dbReference type="SUPFAM" id="SSF53474">
    <property type="entry name" value="alpha/beta-Hydrolases"/>
    <property type="match status" value="1"/>
</dbReference>
<dbReference type="GO" id="GO:0016787">
    <property type="term" value="F:hydrolase activity"/>
    <property type="evidence" value="ECO:0007669"/>
    <property type="project" value="UniProtKB-KW"/>
</dbReference>
<dbReference type="AlphaFoldDB" id="A0A4Q5M2H7"/>
<name>A0A4Q5M2H7_9BACT</name>
<reference evidence="2 3" key="1">
    <citation type="submission" date="2019-02" db="EMBL/GenBank/DDBJ databases">
        <title>Bacterial novel species Emticicia sp. 17J42-9 isolated from soil.</title>
        <authorList>
            <person name="Jung H.-Y."/>
        </authorList>
    </citation>
    <scope>NUCLEOTIDE SEQUENCE [LARGE SCALE GENOMIC DNA]</scope>
    <source>
        <strain evidence="2 3">17J42-9</strain>
    </source>
</reference>
<keyword evidence="2" id="KW-0378">Hydrolase</keyword>
<protein>
    <submittedName>
        <fullName evidence="2">Alpha/beta hydrolase</fullName>
    </submittedName>
</protein>
<dbReference type="InterPro" id="IPR000073">
    <property type="entry name" value="AB_hydrolase_1"/>
</dbReference>
<dbReference type="OrthoDB" id="659408at2"/>
<evidence type="ECO:0000313" key="3">
    <source>
        <dbReference type="Proteomes" id="UP000293162"/>
    </source>
</evidence>
<feature type="domain" description="AB hydrolase-1" evidence="1">
    <location>
        <begin position="42"/>
        <end position="204"/>
    </location>
</feature>
<proteinExistence type="predicted"/>
<dbReference type="Pfam" id="PF12697">
    <property type="entry name" value="Abhydrolase_6"/>
    <property type="match status" value="1"/>
</dbReference>
<accession>A0A4Q5M2H7</accession>
<gene>
    <name evidence="2" type="ORF">EWM59_06470</name>
</gene>
<comment type="caution">
    <text evidence="2">The sequence shown here is derived from an EMBL/GenBank/DDBJ whole genome shotgun (WGS) entry which is preliminary data.</text>
</comment>
<evidence type="ECO:0000313" key="2">
    <source>
        <dbReference type="EMBL" id="RYU96556.1"/>
    </source>
</evidence>
<dbReference type="InterPro" id="IPR029058">
    <property type="entry name" value="AB_hydrolase_fold"/>
</dbReference>
<dbReference type="EMBL" id="SEWF01000007">
    <property type="protein sequence ID" value="RYU96556.1"/>
    <property type="molecule type" value="Genomic_DNA"/>
</dbReference>
<evidence type="ECO:0000259" key="1">
    <source>
        <dbReference type="Pfam" id="PF12697"/>
    </source>
</evidence>
<sequence length="213" mass="24747">MKHLYIFSGLGVDERVFKYLDFTDFEVTFIKWVQPDANESIEDYAKRLTGQITAEKPVIVGLSFGGMMAIEITKHLPAEKVILIASAKTFKEIPFYYRWAGYLKLHKILPVKVFKQHTFINDWFFGIETKEHRKIFAEILYDLDAYFLRWAIDKILCWKNLTIPPNVIHIHGDTDRILPIHFVNADFVIKGGGHFMTVSQAKELTELLHTSIV</sequence>